<keyword evidence="1" id="KW-0472">Membrane</keyword>
<keyword evidence="1" id="KW-1133">Transmembrane helix</keyword>
<name>A0ABU1AIV2_9BACT</name>
<dbReference type="Gene3D" id="3.30.700.10">
    <property type="entry name" value="Glycoprotein, Type 4 Pilin"/>
    <property type="match status" value="1"/>
</dbReference>
<dbReference type="InterPro" id="IPR012902">
    <property type="entry name" value="N_methyl_site"/>
</dbReference>
<proteinExistence type="predicted"/>
<keyword evidence="3" id="KW-1185">Reference proteome</keyword>
<dbReference type="PANTHER" id="PTHR30093">
    <property type="entry name" value="GENERAL SECRETION PATHWAY PROTEIN G"/>
    <property type="match status" value="1"/>
</dbReference>
<dbReference type="NCBIfam" id="TIGR02532">
    <property type="entry name" value="IV_pilin_GFxxxE"/>
    <property type="match status" value="1"/>
</dbReference>
<evidence type="ECO:0000313" key="2">
    <source>
        <dbReference type="EMBL" id="MDQ8194750.1"/>
    </source>
</evidence>
<keyword evidence="1" id="KW-0812">Transmembrane</keyword>
<dbReference type="EMBL" id="JARXIC010000014">
    <property type="protein sequence ID" value="MDQ8194750.1"/>
    <property type="molecule type" value="Genomic_DNA"/>
</dbReference>
<evidence type="ECO:0000313" key="3">
    <source>
        <dbReference type="Proteomes" id="UP001243717"/>
    </source>
</evidence>
<comment type="caution">
    <text evidence="2">The sequence shown here is derived from an EMBL/GenBank/DDBJ whole genome shotgun (WGS) entry which is preliminary data.</text>
</comment>
<gene>
    <name evidence="2" type="ORF">QEH59_09960</name>
</gene>
<accession>A0ABU1AIV2</accession>
<dbReference type="SUPFAM" id="SSF54523">
    <property type="entry name" value="Pili subunits"/>
    <property type="match status" value="1"/>
</dbReference>
<evidence type="ECO:0000256" key="1">
    <source>
        <dbReference type="SAM" id="Phobius"/>
    </source>
</evidence>
<reference evidence="2 3" key="1">
    <citation type="submission" date="2023-04" db="EMBL/GenBank/DDBJ databases">
        <title>A novel bacteria isolated from coastal sediment.</title>
        <authorList>
            <person name="Liu X.-J."/>
            <person name="Du Z.-J."/>
        </authorList>
    </citation>
    <scope>NUCLEOTIDE SEQUENCE [LARGE SCALE GENOMIC DNA]</scope>
    <source>
        <strain evidence="2 3">SDUM461004</strain>
    </source>
</reference>
<dbReference type="Proteomes" id="UP001243717">
    <property type="component" value="Unassembled WGS sequence"/>
</dbReference>
<dbReference type="InterPro" id="IPR045584">
    <property type="entry name" value="Pilin-like"/>
</dbReference>
<organism evidence="2 3">
    <name type="scientific">Thalassobacterium sedimentorum</name>
    <dbReference type="NCBI Taxonomy" id="3041258"/>
    <lineage>
        <taxon>Bacteria</taxon>
        <taxon>Pseudomonadati</taxon>
        <taxon>Verrucomicrobiota</taxon>
        <taxon>Opitutia</taxon>
        <taxon>Puniceicoccales</taxon>
        <taxon>Coraliomargaritaceae</taxon>
        <taxon>Thalassobacterium</taxon>
    </lineage>
</organism>
<dbReference type="RefSeq" id="WP_308985216.1">
    <property type="nucleotide sequence ID" value="NZ_JARXIC010000014.1"/>
</dbReference>
<protein>
    <submittedName>
        <fullName evidence="2">Prepilin-type N-terminal cleavage/methylation domain-containing protein</fullName>
    </submittedName>
</protein>
<sequence>MKKTTLVCRGSCRAFTLVELLAVLAIVAILSAILIPTLGRVRSQATAAQCANGMRQIGVSMHLYVNDNGGRLPGPLWSEQGVVYRSSGGVIVQEGHLIAFLAPYFDEPHQEDGWGNARNIDAFLCPAWLESKGFSEGERVDKGIPYQAETLYFGHKRSDVDLQTEPKLMVMVPEPARIAAFFETDAEDGTYYGNTGNSRLAETPVHGSFRHYLFFDGSVRAVSLEDQAEQQEYQSSWVN</sequence>
<dbReference type="Pfam" id="PF07963">
    <property type="entry name" value="N_methyl"/>
    <property type="match status" value="1"/>
</dbReference>
<feature type="transmembrane region" description="Helical" evidence="1">
    <location>
        <begin position="12"/>
        <end position="35"/>
    </location>
</feature>